<dbReference type="GO" id="GO:0004065">
    <property type="term" value="F:arylsulfatase activity"/>
    <property type="evidence" value="ECO:0007669"/>
    <property type="project" value="TreeGrafter"/>
</dbReference>
<dbReference type="PANTHER" id="PTHR42693:SF53">
    <property type="entry name" value="ENDO-4-O-SULFATASE"/>
    <property type="match status" value="1"/>
</dbReference>
<keyword evidence="4" id="KW-0106">Calcium</keyword>
<accession>A0A382SF56</accession>
<protein>
    <recommendedName>
        <fullName evidence="5">Sulfatase N-terminal domain-containing protein</fullName>
    </recommendedName>
</protein>
<feature type="domain" description="Sulfatase N-terminal" evidence="5">
    <location>
        <begin position="6"/>
        <end position="108"/>
    </location>
</feature>
<dbReference type="InterPro" id="IPR017850">
    <property type="entry name" value="Alkaline_phosphatase_core_sf"/>
</dbReference>
<evidence type="ECO:0000256" key="3">
    <source>
        <dbReference type="ARBA" id="ARBA00022801"/>
    </source>
</evidence>
<organism evidence="6">
    <name type="scientific">marine metagenome</name>
    <dbReference type="NCBI Taxonomy" id="408172"/>
    <lineage>
        <taxon>unclassified sequences</taxon>
        <taxon>metagenomes</taxon>
        <taxon>ecological metagenomes</taxon>
    </lineage>
</organism>
<gene>
    <name evidence="6" type="ORF">METZ01_LOCUS361353</name>
</gene>
<keyword evidence="2" id="KW-0479">Metal-binding</keyword>
<dbReference type="PROSITE" id="PS00523">
    <property type="entry name" value="SULFATASE_1"/>
    <property type="match status" value="1"/>
</dbReference>
<dbReference type="InterPro" id="IPR024607">
    <property type="entry name" value="Sulfatase_CS"/>
</dbReference>
<evidence type="ECO:0000313" key="6">
    <source>
        <dbReference type="EMBL" id="SVD08499.1"/>
    </source>
</evidence>
<dbReference type="EMBL" id="UINC01128622">
    <property type="protein sequence ID" value="SVD08499.1"/>
    <property type="molecule type" value="Genomic_DNA"/>
</dbReference>
<evidence type="ECO:0000256" key="1">
    <source>
        <dbReference type="ARBA" id="ARBA00008779"/>
    </source>
</evidence>
<feature type="non-terminal residue" evidence="6">
    <location>
        <position position="165"/>
    </location>
</feature>
<comment type="similarity">
    <text evidence="1">Belongs to the sulfatase family.</text>
</comment>
<evidence type="ECO:0000256" key="4">
    <source>
        <dbReference type="ARBA" id="ARBA00022837"/>
    </source>
</evidence>
<sequence length="165" mass="18732">MNNDSPNILWYCTDQQRYDTIGALNNPHVNTPQIDQMVGRGTAFTQTYCQSPICTPSRASFLTGCYPNALRTPRNGNFVYADQYPLISKILSDHGYDCGLVGKLHLASSFQRIEPRVDDGYRYFKWSHAPRDDWEEGHDYAEWVLQKGGGLKELVKDIQGIPAEL</sequence>
<evidence type="ECO:0000259" key="5">
    <source>
        <dbReference type="Pfam" id="PF00884"/>
    </source>
</evidence>
<dbReference type="SUPFAM" id="SSF53649">
    <property type="entry name" value="Alkaline phosphatase-like"/>
    <property type="match status" value="1"/>
</dbReference>
<reference evidence="6" key="1">
    <citation type="submission" date="2018-05" db="EMBL/GenBank/DDBJ databases">
        <authorList>
            <person name="Lanie J.A."/>
            <person name="Ng W.-L."/>
            <person name="Kazmierczak K.M."/>
            <person name="Andrzejewski T.M."/>
            <person name="Davidsen T.M."/>
            <person name="Wayne K.J."/>
            <person name="Tettelin H."/>
            <person name="Glass J.I."/>
            <person name="Rusch D."/>
            <person name="Podicherti R."/>
            <person name="Tsui H.-C.T."/>
            <person name="Winkler M.E."/>
        </authorList>
    </citation>
    <scope>NUCLEOTIDE SEQUENCE</scope>
</reference>
<dbReference type="InterPro" id="IPR000917">
    <property type="entry name" value="Sulfatase_N"/>
</dbReference>
<keyword evidence="3" id="KW-0378">Hydrolase</keyword>
<proteinExistence type="inferred from homology"/>
<dbReference type="Gene3D" id="3.40.720.10">
    <property type="entry name" value="Alkaline Phosphatase, subunit A"/>
    <property type="match status" value="1"/>
</dbReference>
<dbReference type="Pfam" id="PF00884">
    <property type="entry name" value="Sulfatase"/>
    <property type="match status" value="1"/>
</dbReference>
<name>A0A382SF56_9ZZZZ</name>
<evidence type="ECO:0000256" key="2">
    <source>
        <dbReference type="ARBA" id="ARBA00022723"/>
    </source>
</evidence>
<dbReference type="InterPro" id="IPR050738">
    <property type="entry name" value="Sulfatase"/>
</dbReference>
<dbReference type="GO" id="GO:0046872">
    <property type="term" value="F:metal ion binding"/>
    <property type="evidence" value="ECO:0007669"/>
    <property type="project" value="UniProtKB-KW"/>
</dbReference>
<dbReference type="AlphaFoldDB" id="A0A382SF56"/>
<dbReference type="PANTHER" id="PTHR42693">
    <property type="entry name" value="ARYLSULFATASE FAMILY MEMBER"/>
    <property type="match status" value="1"/>
</dbReference>